<feature type="transmembrane region" description="Helical" evidence="10">
    <location>
        <begin position="97"/>
        <end position="115"/>
    </location>
</feature>
<protein>
    <submittedName>
        <fullName evidence="12">G protein-coupled receptor 119</fullName>
    </submittedName>
</protein>
<evidence type="ECO:0000256" key="9">
    <source>
        <dbReference type="RuleBase" id="RU000688"/>
    </source>
</evidence>
<dbReference type="PROSITE" id="PS50262">
    <property type="entry name" value="G_PROTEIN_RECEP_F1_2"/>
    <property type="match status" value="1"/>
</dbReference>
<dbReference type="GO" id="GO:0004930">
    <property type="term" value="F:G protein-coupled receptor activity"/>
    <property type="evidence" value="ECO:0007669"/>
    <property type="project" value="UniProtKB-KW"/>
</dbReference>
<dbReference type="InterPro" id="IPR017452">
    <property type="entry name" value="GPCR_Rhodpsn_7TM"/>
</dbReference>
<feature type="transmembrane region" description="Helical" evidence="10">
    <location>
        <begin position="56"/>
        <end position="77"/>
    </location>
</feature>
<dbReference type="InterPro" id="IPR000276">
    <property type="entry name" value="GPCR_Rhodpsn"/>
</dbReference>
<keyword evidence="7 9" id="KW-0675">Receptor</keyword>
<evidence type="ECO:0000256" key="1">
    <source>
        <dbReference type="ARBA" id="ARBA00004651"/>
    </source>
</evidence>
<keyword evidence="6 10" id="KW-0472">Membrane</keyword>
<proteinExistence type="inferred from homology"/>
<keyword evidence="8 9" id="KW-0807">Transducer</keyword>
<dbReference type="InterPro" id="IPR028336">
    <property type="entry name" value="GPR119"/>
</dbReference>
<sequence length="317" mass="34771">PPVTAAPVDDEGEGEIRPREMGLILSVASGLIISTNLLVAAAMLKMLLKKRSQSWCFVLNLALADFLVGVAITGLAALRSAQAPPPEGKFRCLMRMALVMSLCTASMMSMFFISLDRYAAIKMPLRYSQLSGKATAAGALLLLWICSLLIGFLPVMVPPLQTAGYGGFCSFFAVIRRVSMVVFCMCFFPVFSVFVYIYLDILKTACGHHKQIGLIRRAGSRTTGGRSRGHPQPPRSRFWSHAKALRTVAVLVGCLLLLWCPFFVVGMVELLCSGCKLTNVLQDHLWLLGLSNSLINPLVYAFWQKELRAQLAAMFPC</sequence>
<feature type="transmembrane region" description="Helical" evidence="10">
    <location>
        <begin position="285"/>
        <end position="303"/>
    </location>
</feature>
<dbReference type="SUPFAM" id="SSF81321">
    <property type="entry name" value="Family A G protein-coupled receptor-like"/>
    <property type="match status" value="1"/>
</dbReference>
<evidence type="ECO:0000256" key="2">
    <source>
        <dbReference type="ARBA" id="ARBA00022475"/>
    </source>
</evidence>
<evidence type="ECO:0000256" key="7">
    <source>
        <dbReference type="ARBA" id="ARBA00023170"/>
    </source>
</evidence>
<feature type="transmembrane region" description="Helical" evidence="10">
    <location>
        <begin position="136"/>
        <end position="157"/>
    </location>
</feature>
<evidence type="ECO:0000256" key="8">
    <source>
        <dbReference type="ARBA" id="ARBA00023224"/>
    </source>
</evidence>
<evidence type="ECO:0000313" key="13">
    <source>
        <dbReference type="Proteomes" id="UP000007303"/>
    </source>
</evidence>
<feature type="transmembrane region" description="Helical" evidence="10">
    <location>
        <begin position="244"/>
        <end position="265"/>
    </location>
</feature>
<dbReference type="GeneTree" id="ENSGT01120000271896"/>
<feature type="domain" description="G-protein coupled receptors family 1 profile" evidence="11">
    <location>
        <begin position="35"/>
        <end position="300"/>
    </location>
</feature>
<feature type="transmembrane region" description="Helical" evidence="10">
    <location>
        <begin position="23"/>
        <end position="44"/>
    </location>
</feature>
<reference evidence="13" key="1">
    <citation type="journal article" date="2004" name="Nature">
        <title>Genome duplication in the teleost fish Tetraodon nigroviridis reveals the early vertebrate proto-karyotype.</title>
        <authorList>
            <person name="Jaillon O."/>
            <person name="Aury J.-M."/>
            <person name="Brunet F."/>
            <person name="Petit J.-L."/>
            <person name="Stange-Thomann N."/>
            <person name="Mauceli E."/>
            <person name="Bouneau L."/>
            <person name="Fischer C."/>
            <person name="Ozouf-Costaz C."/>
            <person name="Bernot A."/>
            <person name="Nicaud S."/>
            <person name="Jaffe D."/>
            <person name="Fisher S."/>
            <person name="Lutfalla G."/>
            <person name="Dossat C."/>
            <person name="Segurens B."/>
            <person name="Dasilva C."/>
            <person name="Salanoubat M."/>
            <person name="Levy M."/>
            <person name="Boudet N."/>
            <person name="Castellano S."/>
            <person name="Anthouard V."/>
            <person name="Jubin C."/>
            <person name="Castelli V."/>
            <person name="Katinka M."/>
            <person name="Vacherie B."/>
            <person name="Biemont C."/>
            <person name="Skalli Z."/>
            <person name="Cattolico L."/>
            <person name="Poulain J."/>
            <person name="De Berardinis V."/>
            <person name="Cruaud C."/>
            <person name="Duprat S."/>
            <person name="Brottier P."/>
            <person name="Coutanceau J.-P."/>
            <person name="Gouzy J."/>
            <person name="Parra G."/>
            <person name="Lardier G."/>
            <person name="Chapple C."/>
            <person name="McKernan K.J."/>
            <person name="McEwan P."/>
            <person name="Bosak S."/>
            <person name="Kellis M."/>
            <person name="Volff J.-N."/>
            <person name="Guigo R."/>
            <person name="Zody M.C."/>
            <person name="Mesirov J."/>
            <person name="Lindblad-Toh K."/>
            <person name="Birren B."/>
            <person name="Nusbaum C."/>
            <person name="Kahn D."/>
            <person name="Robinson-Rechavi M."/>
            <person name="Laudet V."/>
            <person name="Schachter V."/>
            <person name="Quetier F."/>
            <person name="Saurin W."/>
            <person name="Scarpelli C."/>
            <person name="Wincker P."/>
            <person name="Lander E.S."/>
            <person name="Weissenbach J."/>
            <person name="Roest Crollius H."/>
        </authorList>
    </citation>
    <scope>NUCLEOTIDE SEQUENCE [LARGE SCALE GENOMIC DNA]</scope>
</reference>
<dbReference type="GO" id="GO:0031210">
    <property type="term" value="F:phosphatidylcholine binding"/>
    <property type="evidence" value="ECO:0007669"/>
    <property type="project" value="InterPro"/>
</dbReference>
<dbReference type="PANTHER" id="PTHR22750">
    <property type="entry name" value="G-PROTEIN COUPLED RECEPTOR"/>
    <property type="match status" value="1"/>
</dbReference>
<evidence type="ECO:0000256" key="3">
    <source>
        <dbReference type="ARBA" id="ARBA00022692"/>
    </source>
</evidence>
<dbReference type="Proteomes" id="UP000007303">
    <property type="component" value="Unassembled WGS sequence"/>
</dbReference>
<evidence type="ECO:0000259" key="11">
    <source>
        <dbReference type="PROSITE" id="PS50262"/>
    </source>
</evidence>
<organism evidence="12 13">
    <name type="scientific">Tetraodon nigroviridis</name>
    <name type="common">Spotted green pufferfish</name>
    <name type="synonym">Chelonodon nigroviridis</name>
    <dbReference type="NCBI Taxonomy" id="99883"/>
    <lineage>
        <taxon>Eukaryota</taxon>
        <taxon>Metazoa</taxon>
        <taxon>Chordata</taxon>
        <taxon>Craniata</taxon>
        <taxon>Vertebrata</taxon>
        <taxon>Euteleostomi</taxon>
        <taxon>Actinopterygii</taxon>
        <taxon>Neopterygii</taxon>
        <taxon>Teleostei</taxon>
        <taxon>Neoteleostei</taxon>
        <taxon>Acanthomorphata</taxon>
        <taxon>Eupercaria</taxon>
        <taxon>Tetraodontiformes</taxon>
        <taxon>Tetradontoidea</taxon>
        <taxon>Tetraodontidae</taxon>
        <taxon>Tetraodon</taxon>
    </lineage>
</organism>
<comment type="similarity">
    <text evidence="9">Belongs to the G-protein coupled receptor 1 family.</text>
</comment>
<dbReference type="AlphaFoldDB" id="H3C058"/>
<dbReference type="HOGENOM" id="CLU_009579_11_5_1"/>
<dbReference type="GO" id="GO:0005886">
    <property type="term" value="C:plasma membrane"/>
    <property type="evidence" value="ECO:0007669"/>
    <property type="project" value="UniProtKB-SubCell"/>
</dbReference>
<name>H3C058_TETNG</name>
<dbReference type="Ensembl" id="ENSTNIT00000002573.1">
    <property type="protein sequence ID" value="ENSTNIP00000001624.1"/>
    <property type="gene ID" value="ENSTNIG00000001505.1"/>
</dbReference>
<dbReference type="CDD" id="cd15104">
    <property type="entry name" value="7tmA_GPR119_R_insulinotropic_receptor"/>
    <property type="match status" value="1"/>
</dbReference>
<keyword evidence="3 9" id="KW-0812">Transmembrane</keyword>
<dbReference type="PROSITE" id="PS00237">
    <property type="entry name" value="G_PROTEIN_RECEP_F1_1"/>
    <property type="match status" value="1"/>
</dbReference>
<evidence type="ECO:0000256" key="6">
    <source>
        <dbReference type="ARBA" id="ARBA00023136"/>
    </source>
</evidence>
<keyword evidence="13" id="KW-1185">Reference proteome</keyword>
<feature type="transmembrane region" description="Helical" evidence="10">
    <location>
        <begin position="177"/>
        <end position="199"/>
    </location>
</feature>
<keyword evidence="2" id="KW-1003">Cell membrane</keyword>
<keyword evidence="5 9" id="KW-0297">G-protein coupled receptor</keyword>
<evidence type="ECO:0000256" key="4">
    <source>
        <dbReference type="ARBA" id="ARBA00022989"/>
    </source>
</evidence>
<reference evidence="12" key="2">
    <citation type="submission" date="2025-08" db="UniProtKB">
        <authorList>
            <consortium name="Ensembl"/>
        </authorList>
    </citation>
    <scope>IDENTIFICATION</scope>
</reference>
<evidence type="ECO:0000256" key="10">
    <source>
        <dbReference type="SAM" id="Phobius"/>
    </source>
</evidence>
<accession>H3C058</accession>
<comment type="subcellular location">
    <subcellularLocation>
        <location evidence="1">Cell membrane</location>
        <topology evidence="1">Multi-pass membrane protein</topology>
    </subcellularLocation>
</comment>
<reference evidence="12" key="3">
    <citation type="submission" date="2025-09" db="UniProtKB">
        <authorList>
            <consortium name="Ensembl"/>
        </authorList>
    </citation>
    <scope>IDENTIFICATION</scope>
</reference>
<keyword evidence="4 10" id="KW-1133">Transmembrane helix</keyword>
<dbReference type="PRINTS" id="PR00237">
    <property type="entry name" value="GPCRRHODOPSN"/>
</dbReference>
<dbReference type="GO" id="GO:0007189">
    <property type="term" value="P:adenylate cyclase-activating G protein-coupled receptor signaling pathway"/>
    <property type="evidence" value="ECO:0007669"/>
    <property type="project" value="InterPro"/>
</dbReference>
<evidence type="ECO:0000256" key="5">
    <source>
        <dbReference type="ARBA" id="ARBA00023040"/>
    </source>
</evidence>
<evidence type="ECO:0000313" key="12">
    <source>
        <dbReference type="Ensembl" id="ENSTNIP00000001624.1"/>
    </source>
</evidence>
<dbReference type="Gene3D" id="1.20.1070.10">
    <property type="entry name" value="Rhodopsin 7-helix transmembrane proteins"/>
    <property type="match status" value="1"/>
</dbReference>
<dbReference type="Pfam" id="PF00001">
    <property type="entry name" value="7tm_1"/>
    <property type="match status" value="1"/>
</dbReference>